<dbReference type="Proteomes" id="UP001222027">
    <property type="component" value="Unassembled WGS sequence"/>
</dbReference>
<comment type="caution">
    <text evidence="2">The sequence shown here is derived from an EMBL/GenBank/DDBJ whole genome shotgun (WGS) entry which is preliminary data.</text>
</comment>
<gene>
    <name evidence="2" type="ORF">OPV22_006357</name>
</gene>
<dbReference type="EMBL" id="JAQQAF010000002">
    <property type="protein sequence ID" value="KAJ8505471.1"/>
    <property type="molecule type" value="Genomic_DNA"/>
</dbReference>
<evidence type="ECO:0000313" key="3">
    <source>
        <dbReference type="Proteomes" id="UP001222027"/>
    </source>
</evidence>
<feature type="compositionally biased region" description="Basic and acidic residues" evidence="1">
    <location>
        <begin position="180"/>
        <end position="190"/>
    </location>
</feature>
<evidence type="ECO:0000313" key="2">
    <source>
        <dbReference type="EMBL" id="KAJ8505471.1"/>
    </source>
</evidence>
<name>A0AAV8RRK8_ENSVE</name>
<dbReference type="AlphaFoldDB" id="A0AAV8RRK8"/>
<keyword evidence="3" id="KW-1185">Reference proteome</keyword>
<evidence type="ECO:0000256" key="1">
    <source>
        <dbReference type="SAM" id="MobiDB-lite"/>
    </source>
</evidence>
<sequence>MLSPPPQLLRLPSKRNVLSSWSRRPPATGRCAQGNCYRSFLEKHITVHQNSVKTLAAPSGTALAISVFRPEAKQGYRYDYMVTPAFFTYGFSEQVKDLDNLSSKPRGPQELTPSITAWKMQSSSKMGKIAVALLQTCNCCSPSSIVFLLRSLGSLKLIGNITLLFPKAQGKRTNGGPAYRSRDDGDLSLP</sequence>
<organism evidence="2 3">
    <name type="scientific">Ensete ventricosum</name>
    <name type="common">Abyssinian banana</name>
    <name type="synonym">Musa ensete</name>
    <dbReference type="NCBI Taxonomy" id="4639"/>
    <lineage>
        <taxon>Eukaryota</taxon>
        <taxon>Viridiplantae</taxon>
        <taxon>Streptophyta</taxon>
        <taxon>Embryophyta</taxon>
        <taxon>Tracheophyta</taxon>
        <taxon>Spermatophyta</taxon>
        <taxon>Magnoliopsida</taxon>
        <taxon>Liliopsida</taxon>
        <taxon>Zingiberales</taxon>
        <taxon>Musaceae</taxon>
        <taxon>Ensete</taxon>
    </lineage>
</organism>
<feature type="region of interest" description="Disordered" evidence="1">
    <location>
        <begin position="170"/>
        <end position="190"/>
    </location>
</feature>
<reference evidence="2 3" key="1">
    <citation type="submission" date="2022-12" db="EMBL/GenBank/DDBJ databases">
        <title>Chromosome-scale assembly of the Ensete ventricosum genome.</title>
        <authorList>
            <person name="Dussert Y."/>
            <person name="Stocks J."/>
            <person name="Wendawek A."/>
            <person name="Woldeyes F."/>
            <person name="Nichols R.A."/>
            <person name="Borrell J.S."/>
        </authorList>
    </citation>
    <scope>NUCLEOTIDE SEQUENCE [LARGE SCALE GENOMIC DNA]</scope>
    <source>
        <strain evidence="3">cv. Maze</strain>
        <tissue evidence="2">Seeds</tissue>
    </source>
</reference>
<accession>A0AAV8RRK8</accession>
<proteinExistence type="predicted"/>
<protein>
    <submittedName>
        <fullName evidence="2">Uncharacterized protein</fullName>
    </submittedName>
</protein>